<reference evidence="2 3" key="1">
    <citation type="submission" date="2013-11" db="EMBL/GenBank/DDBJ databases">
        <title>The Damaraland mole rat (Fukomys damarensis) genome and evolution of African mole rats.</title>
        <authorList>
            <person name="Gladyshev V.N."/>
            <person name="Fang X."/>
        </authorList>
    </citation>
    <scope>NUCLEOTIDE SEQUENCE [LARGE SCALE GENOMIC DNA]</scope>
    <source>
        <tissue evidence="2">Liver</tissue>
    </source>
</reference>
<name>A0A091D817_FUKDA</name>
<organism evidence="2 3">
    <name type="scientific">Fukomys damarensis</name>
    <name type="common">Damaraland mole rat</name>
    <name type="synonym">Cryptomys damarensis</name>
    <dbReference type="NCBI Taxonomy" id="885580"/>
    <lineage>
        <taxon>Eukaryota</taxon>
        <taxon>Metazoa</taxon>
        <taxon>Chordata</taxon>
        <taxon>Craniata</taxon>
        <taxon>Vertebrata</taxon>
        <taxon>Euteleostomi</taxon>
        <taxon>Mammalia</taxon>
        <taxon>Eutheria</taxon>
        <taxon>Euarchontoglires</taxon>
        <taxon>Glires</taxon>
        <taxon>Rodentia</taxon>
        <taxon>Hystricomorpha</taxon>
        <taxon>Bathyergidae</taxon>
        <taxon>Fukomys</taxon>
    </lineage>
</organism>
<dbReference type="PANTHER" id="PTHR46449:SF1">
    <property type="entry name" value="FAMILY WITH SEQUENCE SIMILARITY 47, MEMBER A-RELATED"/>
    <property type="match status" value="1"/>
</dbReference>
<protein>
    <submittedName>
        <fullName evidence="2">Protein FAM47E</fullName>
    </submittedName>
</protein>
<dbReference type="OrthoDB" id="6755972at2759"/>
<dbReference type="GO" id="GO:0045815">
    <property type="term" value="P:transcription initiation-coupled chromatin remodeling"/>
    <property type="evidence" value="ECO:0007669"/>
    <property type="project" value="TreeGrafter"/>
</dbReference>
<keyword evidence="3" id="KW-1185">Reference proteome</keyword>
<evidence type="ECO:0000313" key="3">
    <source>
        <dbReference type="Proteomes" id="UP000028990"/>
    </source>
</evidence>
<accession>A0A091D817</accession>
<comment type="similarity">
    <text evidence="1">Belongs to the FAM47 family.</text>
</comment>
<dbReference type="EMBL" id="KN122777">
    <property type="protein sequence ID" value="KFO28234.1"/>
    <property type="molecule type" value="Genomic_DNA"/>
</dbReference>
<evidence type="ECO:0000256" key="1">
    <source>
        <dbReference type="ARBA" id="ARBA00005277"/>
    </source>
</evidence>
<dbReference type="GO" id="GO:0000785">
    <property type="term" value="C:chromatin"/>
    <property type="evidence" value="ECO:0007669"/>
    <property type="project" value="TreeGrafter"/>
</dbReference>
<dbReference type="eggNOG" id="ENOG502QRUF">
    <property type="taxonomic scope" value="Eukaryota"/>
</dbReference>
<dbReference type="Pfam" id="PF14642">
    <property type="entry name" value="FAM47"/>
    <property type="match status" value="1"/>
</dbReference>
<dbReference type="AlphaFoldDB" id="A0A091D817"/>
<proteinExistence type="inferred from homology"/>
<dbReference type="PANTHER" id="PTHR46449">
    <property type="entry name" value="ZGC:158260"/>
    <property type="match status" value="1"/>
</dbReference>
<sequence>MVKQRWHLSPRVYEPAALGVTCQPSCKDHLPSKCFTKHKNKLLQSPASLEGQRWVFVREDLDDFRKGCPSSEGLITRGTKENFLPMVIHRVSQPGTKNSWRKPPNVSLYSTLSSAQVARKTFMHDVETCLAQNSSALYSTLEEVVPADLLLKALNVLDPDRKLEDTWDYCEGHRERTKKPTEFSKQSSPKGFPKFPKISQPRRYSLLQGDKLSKLYLLSSLQRNYMPQGIRDFCRWIINLGDFGIREDFLLKLFDIGFEFKPTYDENQMKKINLFPSELKYCKGLKKLQEMIFSIQEFDFERKLKKLKNPRQPKHEKIRYGAWYLKPKLWKKLINDEPLIDPKILSEAQREPPPDIIEELYGTIAFKDFIVSKGYSMPGILEKLFTRKGWSYDKFVIPIPKAVRAYERELAAFAKEGD</sequence>
<gene>
    <name evidence="2" type="ORF">H920_10345</name>
</gene>
<dbReference type="Proteomes" id="UP000028990">
    <property type="component" value="Unassembled WGS sequence"/>
</dbReference>
<dbReference type="InterPro" id="IPR032743">
    <property type="entry name" value="FAM47"/>
</dbReference>
<evidence type="ECO:0000313" key="2">
    <source>
        <dbReference type="EMBL" id="KFO28234.1"/>
    </source>
</evidence>